<dbReference type="SMART" id="SM00472">
    <property type="entry name" value="MIR"/>
    <property type="match status" value="4"/>
</dbReference>
<evidence type="ECO:0000313" key="3">
    <source>
        <dbReference type="EMBL" id="TNM99578.1"/>
    </source>
</evidence>
<dbReference type="PROSITE" id="PS50919">
    <property type="entry name" value="MIR"/>
    <property type="match status" value="4"/>
</dbReference>
<sequence>MSHSGEADEEFQFLRTGDEVVLQSTFTSQGEHVKICLAAEGFGTRLCRLEPVSNCKNVPPDMSVCGFILANCLSVRALQEMLSHTEHLAAELSAGGSHRTLLYGQAVLFLHSDSSMYLSCLSSSRSSTDKLAFDVGLREEKGGETCWWIVHPSSRQRSEGEKVRVGDDLILVNMSSERYLHLSAGSGFDSRSVIDSLSVNASFQQTLWSVAPIYCGGGVAQGYLKGGDTFWLHHSHSDACLTIPSTEQGEEPQKVMHYETESVSCHARSLWRLETLHVVWSGSHTYWGQPFRLCHVTTGRYMGLTEEKGLHLVDRDKADVKTTSFCFRSSKEKLDSCVKTNIDGMGSPAIKYGDSVCYVQHVDSGLWLTYQSVDAKSSRIGTTQKKVFL</sequence>
<dbReference type="GO" id="GO:0014808">
    <property type="term" value="P:release of sequestered calcium ion into cytosol by sarcoplasmic reticulum"/>
    <property type="evidence" value="ECO:0007669"/>
    <property type="project" value="TreeGrafter"/>
</dbReference>
<dbReference type="GO" id="GO:0030018">
    <property type="term" value="C:Z disc"/>
    <property type="evidence" value="ECO:0007669"/>
    <property type="project" value="TreeGrafter"/>
</dbReference>
<name>A0A4Z2C5Y9_9TELE</name>
<reference evidence="3 4" key="1">
    <citation type="submission" date="2019-04" db="EMBL/GenBank/DDBJ databases">
        <title>The sequence and de novo assembly of Takifugu bimaculatus genome using PacBio and Hi-C technologies.</title>
        <authorList>
            <person name="Xu P."/>
            <person name="Liu B."/>
            <person name="Zhou Z."/>
        </authorList>
    </citation>
    <scope>NUCLEOTIDE SEQUENCE [LARGE SCALE GENOMIC DNA]</scope>
    <source>
        <strain evidence="3">TB-2018</strain>
        <tissue evidence="3">Muscle</tissue>
    </source>
</reference>
<dbReference type="PANTHER" id="PTHR46399">
    <property type="entry name" value="B30.2/SPRY DOMAIN-CONTAINING PROTEIN"/>
    <property type="match status" value="1"/>
</dbReference>
<dbReference type="GO" id="GO:0005219">
    <property type="term" value="F:ryanodine-sensitive calcium-release channel activity"/>
    <property type="evidence" value="ECO:0007669"/>
    <property type="project" value="InterPro"/>
</dbReference>
<dbReference type="AlphaFoldDB" id="A0A4Z2C5Y9"/>
<dbReference type="GO" id="GO:0005790">
    <property type="term" value="C:smooth endoplasmic reticulum"/>
    <property type="evidence" value="ECO:0007669"/>
    <property type="project" value="TreeGrafter"/>
</dbReference>
<protein>
    <recommendedName>
        <fullName evidence="2">MIR domain-containing protein</fullName>
    </recommendedName>
</protein>
<dbReference type="EMBL" id="SWLE01000005">
    <property type="protein sequence ID" value="TNM99578.1"/>
    <property type="molecule type" value="Genomic_DNA"/>
</dbReference>
<keyword evidence="1" id="KW-0677">Repeat</keyword>
<keyword evidence="4" id="KW-1185">Reference proteome</keyword>
<dbReference type="InterPro" id="IPR013333">
    <property type="entry name" value="Ryan_recept"/>
</dbReference>
<feature type="domain" description="MIR" evidence="2">
    <location>
        <begin position="98"/>
        <end position="153"/>
    </location>
</feature>
<dbReference type="InterPro" id="IPR014821">
    <property type="entry name" value="Ins145_P3_rcpt"/>
</dbReference>
<dbReference type="PRINTS" id="PR00795">
    <property type="entry name" value="RYANODINER"/>
</dbReference>
<feature type="domain" description="MIR" evidence="2">
    <location>
        <begin position="221"/>
        <end position="276"/>
    </location>
</feature>
<dbReference type="GO" id="GO:0042383">
    <property type="term" value="C:sarcolemma"/>
    <property type="evidence" value="ECO:0007669"/>
    <property type="project" value="TreeGrafter"/>
</dbReference>
<dbReference type="GO" id="GO:0034704">
    <property type="term" value="C:calcium channel complex"/>
    <property type="evidence" value="ECO:0007669"/>
    <property type="project" value="TreeGrafter"/>
</dbReference>
<dbReference type="InterPro" id="IPR036300">
    <property type="entry name" value="MIR_dom_sf"/>
</dbReference>
<gene>
    <name evidence="3" type="ORF">fugu_012611</name>
</gene>
<comment type="caution">
    <text evidence="3">The sequence shown here is derived from an EMBL/GenBank/DDBJ whole genome shotgun (WGS) entry which is preliminary data.</text>
</comment>
<feature type="domain" description="MIR" evidence="2">
    <location>
        <begin position="347"/>
        <end position="389"/>
    </location>
</feature>
<dbReference type="Pfam" id="PF02815">
    <property type="entry name" value="MIR"/>
    <property type="match status" value="1"/>
</dbReference>
<dbReference type="GO" id="GO:0006941">
    <property type="term" value="P:striated muscle contraction"/>
    <property type="evidence" value="ECO:0007669"/>
    <property type="project" value="TreeGrafter"/>
</dbReference>
<dbReference type="InterPro" id="IPR015925">
    <property type="entry name" value="Ryanodine_IP3_receptor"/>
</dbReference>
<evidence type="ECO:0000313" key="4">
    <source>
        <dbReference type="Proteomes" id="UP000516260"/>
    </source>
</evidence>
<organism evidence="3 4">
    <name type="scientific">Takifugu bimaculatus</name>
    <dbReference type="NCBI Taxonomy" id="433685"/>
    <lineage>
        <taxon>Eukaryota</taxon>
        <taxon>Metazoa</taxon>
        <taxon>Chordata</taxon>
        <taxon>Craniata</taxon>
        <taxon>Vertebrata</taxon>
        <taxon>Euteleostomi</taxon>
        <taxon>Actinopterygii</taxon>
        <taxon>Neopterygii</taxon>
        <taxon>Teleostei</taxon>
        <taxon>Neoteleostei</taxon>
        <taxon>Acanthomorphata</taxon>
        <taxon>Eupercaria</taxon>
        <taxon>Tetraodontiformes</taxon>
        <taxon>Tetradontoidea</taxon>
        <taxon>Tetraodontidae</taxon>
        <taxon>Takifugu</taxon>
    </lineage>
</organism>
<feature type="domain" description="MIR" evidence="2">
    <location>
        <begin position="160"/>
        <end position="213"/>
    </location>
</feature>
<proteinExistence type="predicted"/>
<evidence type="ECO:0000259" key="2">
    <source>
        <dbReference type="PROSITE" id="PS50919"/>
    </source>
</evidence>
<accession>A0A4Z2C5Y9</accession>
<evidence type="ECO:0000256" key="1">
    <source>
        <dbReference type="ARBA" id="ARBA00022737"/>
    </source>
</evidence>
<dbReference type="GO" id="GO:0033017">
    <property type="term" value="C:sarcoplasmic reticulum membrane"/>
    <property type="evidence" value="ECO:0007669"/>
    <property type="project" value="TreeGrafter"/>
</dbReference>
<dbReference type="PANTHER" id="PTHR46399:SF7">
    <property type="entry name" value="RYANODINE RECEPTOR 2"/>
    <property type="match status" value="1"/>
</dbReference>
<dbReference type="Gene3D" id="2.80.10.50">
    <property type="match status" value="2"/>
</dbReference>
<dbReference type="InterPro" id="IPR016093">
    <property type="entry name" value="MIR_motif"/>
</dbReference>
<dbReference type="SUPFAM" id="SSF82109">
    <property type="entry name" value="MIR domain"/>
    <property type="match status" value="2"/>
</dbReference>
<dbReference type="Pfam" id="PF08709">
    <property type="entry name" value="Ins145_P3_rec"/>
    <property type="match status" value="1"/>
</dbReference>
<dbReference type="Proteomes" id="UP000516260">
    <property type="component" value="Chromosome 13"/>
</dbReference>